<comment type="caution">
    <text evidence="1">The sequence shown here is derived from an EMBL/GenBank/DDBJ whole genome shotgun (WGS) entry which is preliminary data.</text>
</comment>
<dbReference type="EMBL" id="PVXQ01000059">
    <property type="protein sequence ID" value="PRR79634.1"/>
    <property type="molecule type" value="Genomic_DNA"/>
</dbReference>
<gene>
    <name evidence="1" type="ORF">CLVI_32840</name>
</gene>
<dbReference type="RefSeq" id="WP_207655401.1">
    <property type="nucleotide sequence ID" value="NZ_PVXQ01000059.1"/>
</dbReference>
<evidence type="ECO:0000313" key="2">
    <source>
        <dbReference type="Proteomes" id="UP000239471"/>
    </source>
</evidence>
<name>A0A2T0B6W7_9CLOT</name>
<organism evidence="1 2">
    <name type="scientific">Clostridium vincentii</name>
    <dbReference type="NCBI Taxonomy" id="52704"/>
    <lineage>
        <taxon>Bacteria</taxon>
        <taxon>Bacillati</taxon>
        <taxon>Bacillota</taxon>
        <taxon>Clostridia</taxon>
        <taxon>Eubacteriales</taxon>
        <taxon>Clostridiaceae</taxon>
        <taxon>Clostridium</taxon>
    </lineage>
</organism>
<protein>
    <recommendedName>
        <fullName evidence="3">HEAT repeat domain-containing protein</fullName>
    </recommendedName>
</protein>
<sequence length="154" mass="18423">MNFIKETPDNIKELIKMARDYRSWKTRLEAVEQMKKYDCQQVKDVIARLALHDKVYRVKEEAFKVGKELGIKKHGKPIFLGRKDIGYKSSDFTKVFKKIRTKCEMENFNLNIFKENMLIIDPEMYDVMSYEKGPNLDMWIKEIYKSLPDDQKIE</sequence>
<proteinExistence type="predicted"/>
<evidence type="ECO:0000313" key="1">
    <source>
        <dbReference type="EMBL" id="PRR79634.1"/>
    </source>
</evidence>
<dbReference type="AlphaFoldDB" id="A0A2T0B6W7"/>
<accession>A0A2T0B6W7</accession>
<reference evidence="1 2" key="1">
    <citation type="submission" date="2018-03" db="EMBL/GenBank/DDBJ databases">
        <title>Genome sequence of Clostridium vincentii DSM 10228.</title>
        <authorList>
            <person name="Poehlein A."/>
            <person name="Daniel R."/>
        </authorList>
    </citation>
    <scope>NUCLEOTIDE SEQUENCE [LARGE SCALE GENOMIC DNA]</scope>
    <source>
        <strain evidence="1 2">DSM 10228</strain>
    </source>
</reference>
<evidence type="ECO:0008006" key="3">
    <source>
        <dbReference type="Google" id="ProtNLM"/>
    </source>
</evidence>
<dbReference type="Proteomes" id="UP000239471">
    <property type="component" value="Unassembled WGS sequence"/>
</dbReference>
<keyword evidence="2" id="KW-1185">Reference proteome</keyword>